<dbReference type="RefSeq" id="WP_148371061.1">
    <property type="nucleotide sequence ID" value="NZ_BANJ01000007.1"/>
</dbReference>
<proteinExistence type="predicted"/>
<evidence type="ECO:0000313" key="2">
    <source>
        <dbReference type="Proteomes" id="UP000032683"/>
    </source>
</evidence>
<name>A0A0D6Q4Y6_KOMXY</name>
<reference evidence="1 2" key="1">
    <citation type="submission" date="2012-11" db="EMBL/GenBank/DDBJ databases">
        <title>Whole genome sequence of Gluconacetobacter xylinus NBRC 13693.</title>
        <authorList>
            <person name="Azuma Y."/>
            <person name="Higashiura N."/>
            <person name="Hirakawa H."/>
            <person name="Matsushita K."/>
        </authorList>
    </citation>
    <scope>NUCLEOTIDE SEQUENCE [LARGE SCALE GENOMIC DNA]</scope>
    <source>
        <strain evidence="1 2">NBRC 13693</strain>
    </source>
</reference>
<comment type="caution">
    <text evidence="1">The sequence shown here is derived from an EMBL/GenBank/DDBJ whole genome shotgun (WGS) entry which is preliminary data.</text>
</comment>
<evidence type="ECO:0000313" key="1">
    <source>
        <dbReference type="EMBL" id="GAN98627.1"/>
    </source>
</evidence>
<sequence length="320" mass="37239">MMQDLKNSKVAIIFYGMIRNYSLPSKSIKKHIIKPNNGDVYYFGPSYTDRPSNSHYGKFDKDGFLMENPKSAKDSVFPAEIGDFIETYSDCIKNYKTHDLKFSFFEEEADSVSGRDEWLFQLNPARVLSMFYNMSGAIEAFLNFSNENSLSYDACVLMRPDLVFYNRVLPQAEDGKIYIPKAQGISERGETYDGNAPVYFYKNAYTGEYIPGGRKITFNDQFLIMTQKEISTFKGMYDEVKDMMKRKVPLSPETLFYLMTKNRFLDVIINADWIYEIYRNDTKLISNIIDSPELRDIDRYHPSLKEKTKSKFEGKGYRSL</sequence>
<dbReference type="Proteomes" id="UP000032683">
    <property type="component" value="Unassembled WGS sequence"/>
</dbReference>
<gene>
    <name evidence="1" type="ORF">Gxy13693_007_002</name>
</gene>
<organism evidence="1 2">
    <name type="scientific">Komagataeibacter xylinus NBRC 13693</name>
    <dbReference type="NCBI Taxonomy" id="1234668"/>
    <lineage>
        <taxon>Bacteria</taxon>
        <taxon>Pseudomonadati</taxon>
        <taxon>Pseudomonadota</taxon>
        <taxon>Alphaproteobacteria</taxon>
        <taxon>Acetobacterales</taxon>
        <taxon>Acetobacteraceae</taxon>
        <taxon>Komagataeibacter</taxon>
    </lineage>
</organism>
<protein>
    <submittedName>
        <fullName evidence="1">Uncharacterized protein</fullName>
    </submittedName>
</protein>
<accession>A0A0D6Q4Y6</accession>
<dbReference type="AlphaFoldDB" id="A0A0D6Q4Y6"/>
<dbReference type="EMBL" id="BANJ01000007">
    <property type="protein sequence ID" value="GAN98627.1"/>
    <property type="molecule type" value="Genomic_DNA"/>
</dbReference>